<evidence type="ECO:0000256" key="9">
    <source>
        <dbReference type="PROSITE-ProRule" id="PRU00703"/>
    </source>
</evidence>
<dbReference type="EMBL" id="JAFBCL010000001">
    <property type="protein sequence ID" value="MBM7810275.1"/>
    <property type="molecule type" value="Genomic_DNA"/>
</dbReference>
<name>A0ABS2S208_9PSEU</name>
<dbReference type="SUPFAM" id="SSF56176">
    <property type="entry name" value="FAD-binding/transporter-associated domain-like"/>
    <property type="match status" value="1"/>
</dbReference>
<dbReference type="InterPro" id="IPR044751">
    <property type="entry name" value="Ion_transp-like_CBS"/>
</dbReference>
<dbReference type="PANTHER" id="PTHR43099">
    <property type="entry name" value="UPF0053 PROTEIN YRKA"/>
    <property type="match status" value="1"/>
</dbReference>
<keyword evidence="4 10" id="KW-0812">Transmembrane</keyword>
<evidence type="ECO:0000256" key="6">
    <source>
        <dbReference type="ARBA" id="ARBA00022989"/>
    </source>
</evidence>
<evidence type="ECO:0000256" key="12">
    <source>
        <dbReference type="SAM" id="Phobius"/>
    </source>
</evidence>
<evidence type="ECO:0000256" key="11">
    <source>
        <dbReference type="SAM" id="MobiDB-lite"/>
    </source>
</evidence>
<evidence type="ECO:0000256" key="5">
    <source>
        <dbReference type="ARBA" id="ARBA00022737"/>
    </source>
</evidence>
<dbReference type="InterPro" id="IPR005170">
    <property type="entry name" value="Transptr-assoc_dom"/>
</dbReference>
<evidence type="ECO:0000313" key="16">
    <source>
        <dbReference type="Proteomes" id="UP001195724"/>
    </source>
</evidence>
<comment type="similarity">
    <text evidence="2">Belongs to the UPF0053 family.</text>
</comment>
<keyword evidence="5" id="KW-0677">Repeat</keyword>
<comment type="caution">
    <text evidence="15">The sequence shown here is derived from an EMBL/GenBank/DDBJ whole genome shotgun (WGS) entry which is preliminary data.</text>
</comment>
<dbReference type="InterPro" id="IPR000644">
    <property type="entry name" value="CBS_dom"/>
</dbReference>
<dbReference type="PANTHER" id="PTHR43099:SF5">
    <property type="entry name" value="HLYC_CORC FAMILY TRANSPORTER"/>
    <property type="match status" value="1"/>
</dbReference>
<dbReference type="Gene3D" id="3.10.580.10">
    <property type="entry name" value="CBS-domain"/>
    <property type="match status" value="1"/>
</dbReference>
<keyword evidence="6 10" id="KW-1133">Transmembrane helix</keyword>
<dbReference type="Gene3D" id="3.30.465.10">
    <property type="match status" value="1"/>
</dbReference>
<evidence type="ECO:0000313" key="15">
    <source>
        <dbReference type="EMBL" id="MBM7810275.1"/>
    </source>
</evidence>
<dbReference type="RefSeq" id="WP_204841269.1">
    <property type="nucleotide sequence ID" value="NZ_JAFBCL010000001.1"/>
</dbReference>
<dbReference type="SMART" id="SM00116">
    <property type="entry name" value="CBS"/>
    <property type="match status" value="2"/>
</dbReference>
<comment type="subcellular location">
    <subcellularLocation>
        <location evidence="1">Cell membrane</location>
        <topology evidence="1">Multi-pass membrane protein</topology>
    </subcellularLocation>
</comment>
<keyword evidence="16" id="KW-1185">Reference proteome</keyword>
<reference evidence="15 16" key="1">
    <citation type="submission" date="2021-01" db="EMBL/GenBank/DDBJ databases">
        <title>Sequencing the genomes of 1000 actinobacteria strains.</title>
        <authorList>
            <person name="Klenk H.-P."/>
        </authorList>
    </citation>
    <scope>NUCLEOTIDE SEQUENCE [LARGE SCALE GENOMIC DNA]</scope>
    <source>
        <strain evidence="15 16">DSM 44581</strain>
    </source>
</reference>
<dbReference type="InterPro" id="IPR002550">
    <property type="entry name" value="CNNM"/>
</dbReference>
<dbReference type="InterPro" id="IPR051676">
    <property type="entry name" value="UPF0053_domain"/>
</dbReference>
<evidence type="ECO:0000256" key="2">
    <source>
        <dbReference type="ARBA" id="ARBA00006337"/>
    </source>
</evidence>
<keyword evidence="7 9" id="KW-0129">CBS domain</keyword>
<evidence type="ECO:0000259" key="13">
    <source>
        <dbReference type="PROSITE" id="PS51371"/>
    </source>
</evidence>
<evidence type="ECO:0000256" key="4">
    <source>
        <dbReference type="ARBA" id="ARBA00022692"/>
    </source>
</evidence>
<feature type="domain" description="CBS" evidence="13">
    <location>
        <begin position="275"/>
        <end position="332"/>
    </location>
</feature>
<dbReference type="PROSITE" id="PS51846">
    <property type="entry name" value="CNNM"/>
    <property type="match status" value="1"/>
</dbReference>
<dbReference type="Proteomes" id="UP001195724">
    <property type="component" value="Unassembled WGS sequence"/>
</dbReference>
<dbReference type="CDD" id="cd04590">
    <property type="entry name" value="CBS_pair_CorC_HlyC_assoc"/>
    <property type="match status" value="1"/>
</dbReference>
<evidence type="ECO:0000256" key="8">
    <source>
        <dbReference type="ARBA" id="ARBA00023136"/>
    </source>
</evidence>
<dbReference type="SMART" id="SM01091">
    <property type="entry name" value="CorC_HlyC"/>
    <property type="match status" value="1"/>
</dbReference>
<feature type="transmembrane region" description="Helical" evidence="12">
    <location>
        <begin position="91"/>
        <end position="117"/>
    </location>
</feature>
<keyword evidence="3" id="KW-1003">Cell membrane</keyword>
<dbReference type="PROSITE" id="PS51371">
    <property type="entry name" value="CBS"/>
    <property type="match status" value="1"/>
</dbReference>
<dbReference type="Pfam" id="PF00571">
    <property type="entry name" value="CBS"/>
    <property type="match status" value="2"/>
</dbReference>
<dbReference type="Pfam" id="PF03471">
    <property type="entry name" value="CorC_HlyC"/>
    <property type="match status" value="1"/>
</dbReference>
<evidence type="ECO:0000256" key="3">
    <source>
        <dbReference type="ARBA" id="ARBA00022475"/>
    </source>
</evidence>
<feature type="transmembrane region" description="Helical" evidence="12">
    <location>
        <begin position="6"/>
        <end position="31"/>
    </location>
</feature>
<dbReference type="InterPro" id="IPR016169">
    <property type="entry name" value="FAD-bd_PCMH_sub2"/>
</dbReference>
<proteinExistence type="inferred from homology"/>
<dbReference type="Pfam" id="PF01595">
    <property type="entry name" value="CNNM"/>
    <property type="match status" value="1"/>
</dbReference>
<evidence type="ECO:0000256" key="1">
    <source>
        <dbReference type="ARBA" id="ARBA00004651"/>
    </source>
</evidence>
<feature type="region of interest" description="Disordered" evidence="11">
    <location>
        <begin position="424"/>
        <end position="447"/>
    </location>
</feature>
<feature type="transmembrane region" description="Helical" evidence="12">
    <location>
        <begin position="60"/>
        <end position="85"/>
    </location>
</feature>
<evidence type="ECO:0000256" key="7">
    <source>
        <dbReference type="ARBA" id="ARBA00023122"/>
    </source>
</evidence>
<organism evidence="15 16">
    <name type="scientific">Saccharothrix algeriensis</name>
    <dbReference type="NCBI Taxonomy" id="173560"/>
    <lineage>
        <taxon>Bacteria</taxon>
        <taxon>Bacillati</taxon>
        <taxon>Actinomycetota</taxon>
        <taxon>Actinomycetes</taxon>
        <taxon>Pseudonocardiales</taxon>
        <taxon>Pseudonocardiaceae</taxon>
        <taxon>Saccharothrix</taxon>
    </lineage>
</organism>
<keyword evidence="8 10" id="KW-0472">Membrane</keyword>
<dbReference type="InterPro" id="IPR046342">
    <property type="entry name" value="CBS_dom_sf"/>
</dbReference>
<sequence>MDGYGFTVALVVVLVLLNAVFAGSEMALISLREGQLRALERDGRAGARTLVKLARDPNRFLATIQIGITLAGFLASATAAVSLAAPLVPLLSFLGGAADAVAVALVTVVLTFLTLVFGELAPKRLAMQNALRWALLVARPLDVLSTISRPAVWALSASTNLVVRLLGGRAEVDPDQLSPEELRELVSAQRGLNPEQRMIITGALEIHERRLREVLVPRRSVVTLAAELGVAAARAELAASGHSRAPVARGGHLDDLVGVVHLRDLLGDDVPLARVARPALVVPDSVRVSDALRRFKAEREQLALVVDEHGSVAGMVTLEDLLEEVVGEIYDETDRDVMAVRNAQDGSLVLPGTFPVHDLVDVGVELPDAPEGDYATIAGLVLVLLGHIPERPGERVAVSGWTVEVRRVEHHAITEVLLRRGSGQGEVGRDLQGDGDQGVDAGGDGGQ</sequence>
<feature type="domain" description="CNNM transmembrane" evidence="14">
    <location>
        <begin position="1"/>
        <end position="208"/>
    </location>
</feature>
<accession>A0ABS2S208</accession>
<dbReference type="InterPro" id="IPR036318">
    <property type="entry name" value="FAD-bd_PCMH-like_sf"/>
</dbReference>
<protein>
    <submittedName>
        <fullName evidence="15">Hemolysin</fullName>
    </submittedName>
</protein>
<dbReference type="SUPFAM" id="SSF54631">
    <property type="entry name" value="CBS-domain pair"/>
    <property type="match status" value="1"/>
</dbReference>
<evidence type="ECO:0000256" key="10">
    <source>
        <dbReference type="PROSITE-ProRule" id="PRU01193"/>
    </source>
</evidence>
<evidence type="ECO:0000259" key="14">
    <source>
        <dbReference type="PROSITE" id="PS51846"/>
    </source>
</evidence>
<gene>
    <name evidence="15" type="ORF">JOE68_001140</name>
</gene>